<dbReference type="EMBL" id="KV425896">
    <property type="protein sequence ID" value="KZW01074.1"/>
    <property type="molecule type" value="Genomic_DNA"/>
</dbReference>
<dbReference type="Proteomes" id="UP000077266">
    <property type="component" value="Unassembled WGS sequence"/>
</dbReference>
<dbReference type="SMART" id="SM00220">
    <property type="entry name" value="S_TKc"/>
    <property type="match status" value="1"/>
</dbReference>
<keyword evidence="4" id="KW-1185">Reference proteome</keyword>
<dbReference type="PROSITE" id="PS00108">
    <property type="entry name" value="PROTEIN_KINASE_ST"/>
    <property type="match status" value="1"/>
</dbReference>
<dbReference type="OrthoDB" id="26722at2759"/>
<dbReference type="PANTHER" id="PTHR44329">
    <property type="entry name" value="SERINE/THREONINE-PROTEIN KINASE TNNI3K-RELATED"/>
    <property type="match status" value="1"/>
</dbReference>
<sequence>MPLVDRLLQRVGAKKVPRYDWKQQASLVVPAVADSPSPVANKHRDTLTRFDLSLDISDISQTAVGYGGIADVYKASLSDGNGGMTRVALKVIRVGPQVSGKILRRHRHEIELWLQLSCPYILRLIGLYWGISPLPAMVSPWCDFGDINNYLLSKRRNEEFATIKHTLLQQVLAGMTYLHTHKPVIVHGDLKGANVLVSNKGVVQICDFGFSKMLAEDAVSFQTHTSLKGTFRWMSPELLLDEDAHLTTYSDMWAFGCLCIEVESGRPPYAEIINERALIVAISQYRLPQRPKATPEWLWSIMMCCFAINPSSRATAPYLLKAFKELRISGPLLFAAELDNFPLLALTAKLILDVLLRGAGLPPPELQPPSDLIDEGVLTKETWLSLRSGNHLHGLSFLVALAAYGYVSPPPPPPLYRHLTDCSRLHALVIALISEHWGDRELDEMWDAALRNDESVEYGRIQPLYDELGPMIIPTRRTSWGTRPVGPDWNWRLQYGFSRIPQGVVPAHLVNELSDDITLLELPEGNEWTTPAESPTETLSVELPSPAKEP</sequence>
<evidence type="ECO:0000259" key="2">
    <source>
        <dbReference type="PROSITE" id="PS50011"/>
    </source>
</evidence>
<dbReference type="PROSITE" id="PS50011">
    <property type="entry name" value="PROTEIN_KINASE_DOM"/>
    <property type="match status" value="1"/>
</dbReference>
<name>A0A165NQG1_EXIGL</name>
<dbReference type="Pfam" id="PF07714">
    <property type="entry name" value="PK_Tyr_Ser-Thr"/>
    <property type="match status" value="1"/>
</dbReference>
<dbReference type="InParanoid" id="A0A165NQG1"/>
<gene>
    <name evidence="3" type="ORF">EXIGLDRAFT_761085</name>
</gene>
<evidence type="ECO:0000256" key="1">
    <source>
        <dbReference type="SAM" id="MobiDB-lite"/>
    </source>
</evidence>
<dbReference type="InterPro" id="IPR000719">
    <property type="entry name" value="Prot_kinase_dom"/>
</dbReference>
<dbReference type="GO" id="GO:0004674">
    <property type="term" value="F:protein serine/threonine kinase activity"/>
    <property type="evidence" value="ECO:0007669"/>
    <property type="project" value="TreeGrafter"/>
</dbReference>
<dbReference type="InterPro" id="IPR001245">
    <property type="entry name" value="Ser-Thr/Tyr_kinase_cat_dom"/>
</dbReference>
<evidence type="ECO:0000313" key="4">
    <source>
        <dbReference type="Proteomes" id="UP000077266"/>
    </source>
</evidence>
<keyword evidence="3" id="KW-0808">Transferase</keyword>
<reference evidence="3 4" key="1">
    <citation type="journal article" date="2016" name="Mol. Biol. Evol.">
        <title>Comparative Genomics of Early-Diverging Mushroom-Forming Fungi Provides Insights into the Origins of Lignocellulose Decay Capabilities.</title>
        <authorList>
            <person name="Nagy L.G."/>
            <person name="Riley R."/>
            <person name="Tritt A."/>
            <person name="Adam C."/>
            <person name="Daum C."/>
            <person name="Floudas D."/>
            <person name="Sun H."/>
            <person name="Yadav J.S."/>
            <person name="Pangilinan J."/>
            <person name="Larsson K.H."/>
            <person name="Matsuura K."/>
            <person name="Barry K."/>
            <person name="Labutti K."/>
            <person name="Kuo R."/>
            <person name="Ohm R.A."/>
            <person name="Bhattacharya S.S."/>
            <person name="Shirouzu T."/>
            <person name="Yoshinaga Y."/>
            <person name="Martin F.M."/>
            <person name="Grigoriev I.V."/>
            <person name="Hibbett D.S."/>
        </authorList>
    </citation>
    <scope>NUCLEOTIDE SEQUENCE [LARGE SCALE GENOMIC DNA]</scope>
    <source>
        <strain evidence="3 4">HHB12029</strain>
    </source>
</reference>
<accession>A0A165NQG1</accession>
<protein>
    <submittedName>
        <fullName evidence="3">Kinase-like protein</fullName>
    </submittedName>
</protein>
<dbReference type="GO" id="GO:0005524">
    <property type="term" value="F:ATP binding"/>
    <property type="evidence" value="ECO:0007669"/>
    <property type="project" value="InterPro"/>
</dbReference>
<dbReference type="InterPro" id="IPR051681">
    <property type="entry name" value="Ser/Thr_Kinases-Pseudokinases"/>
</dbReference>
<dbReference type="AlphaFoldDB" id="A0A165NQG1"/>
<dbReference type="InterPro" id="IPR011009">
    <property type="entry name" value="Kinase-like_dom_sf"/>
</dbReference>
<dbReference type="Gene3D" id="1.10.510.10">
    <property type="entry name" value="Transferase(Phosphotransferase) domain 1"/>
    <property type="match status" value="1"/>
</dbReference>
<dbReference type="SUPFAM" id="SSF56112">
    <property type="entry name" value="Protein kinase-like (PK-like)"/>
    <property type="match status" value="1"/>
</dbReference>
<keyword evidence="3" id="KW-0418">Kinase</keyword>
<feature type="region of interest" description="Disordered" evidence="1">
    <location>
        <begin position="526"/>
        <end position="550"/>
    </location>
</feature>
<proteinExistence type="predicted"/>
<feature type="domain" description="Protein kinase" evidence="2">
    <location>
        <begin position="58"/>
        <end position="333"/>
    </location>
</feature>
<dbReference type="InterPro" id="IPR008271">
    <property type="entry name" value="Ser/Thr_kinase_AS"/>
</dbReference>
<dbReference type="STRING" id="1314781.A0A165NQG1"/>
<feature type="compositionally biased region" description="Polar residues" evidence="1">
    <location>
        <begin position="527"/>
        <end position="539"/>
    </location>
</feature>
<organism evidence="3 4">
    <name type="scientific">Exidia glandulosa HHB12029</name>
    <dbReference type="NCBI Taxonomy" id="1314781"/>
    <lineage>
        <taxon>Eukaryota</taxon>
        <taxon>Fungi</taxon>
        <taxon>Dikarya</taxon>
        <taxon>Basidiomycota</taxon>
        <taxon>Agaricomycotina</taxon>
        <taxon>Agaricomycetes</taxon>
        <taxon>Auriculariales</taxon>
        <taxon>Exidiaceae</taxon>
        <taxon>Exidia</taxon>
    </lineage>
</organism>
<evidence type="ECO:0000313" key="3">
    <source>
        <dbReference type="EMBL" id="KZW01074.1"/>
    </source>
</evidence>